<evidence type="ECO:0000313" key="2">
    <source>
        <dbReference type="Proteomes" id="UP000435112"/>
    </source>
</evidence>
<name>A0A6A3P5J7_9STRA</name>
<proteinExistence type="predicted"/>
<dbReference type="AlphaFoldDB" id="A0A6A3P5J7"/>
<gene>
    <name evidence="1" type="ORF">PR002_g6</name>
</gene>
<organism evidence="1 2">
    <name type="scientific">Phytophthora rubi</name>
    <dbReference type="NCBI Taxonomy" id="129364"/>
    <lineage>
        <taxon>Eukaryota</taxon>
        <taxon>Sar</taxon>
        <taxon>Stramenopiles</taxon>
        <taxon>Oomycota</taxon>
        <taxon>Peronosporomycetes</taxon>
        <taxon>Peronosporales</taxon>
        <taxon>Peronosporaceae</taxon>
        <taxon>Phytophthora</taxon>
    </lineage>
</organism>
<protein>
    <submittedName>
        <fullName evidence="1">Uncharacterized protein</fullName>
    </submittedName>
</protein>
<dbReference type="OrthoDB" id="77153at2759"/>
<evidence type="ECO:0000313" key="1">
    <source>
        <dbReference type="EMBL" id="KAE9049145.1"/>
    </source>
</evidence>
<dbReference type="EMBL" id="QXFU01000001">
    <property type="protein sequence ID" value="KAE9049145.1"/>
    <property type="molecule type" value="Genomic_DNA"/>
</dbReference>
<dbReference type="Proteomes" id="UP000435112">
    <property type="component" value="Unassembled WGS sequence"/>
</dbReference>
<accession>A0A6A3P5J7</accession>
<sequence>MRLVRQTQAARVQRKKDDKVRSSIAYKVKAVFGVSPALKSDTKQEIDARKQRFDDIKGTLFLQRRSGDKSKATKHWSKKQKARVLEAARTWCDYDEPVKILKGEWKNCMGTIVSTQNLMLIGSVLVFVPLANRSVVVRWEDIEPYDQDEPLRQAYVPPSHIALNVTRDFHAKISRILEGAIRKARLLYLQTIEFNRIMQYAWVVEFDKHEQKVEYWNVVLNRRVSTPPKAMQLIERMEPEDREKLDKRVELARSKLVALLNPFQPKNKPKLALRRNAVVFVPSGIVAEESNASLAFLKLEMEAIDGARFWHDKVIPNRQLGGKKARNFLAASPSRACWWMVKLFVWMNIHEEGGFEPLAKKLLSLSEELQVYVVREVSDRFERSGDANLAKEKLVQLTNLNTATLQLLVTKDQRDVEEEEARQAN</sequence>
<reference evidence="1 2" key="1">
    <citation type="submission" date="2018-09" db="EMBL/GenBank/DDBJ databases">
        <title>Genomic investigation of the strawberry pathogen Phytophthora fragariae indicates pathogenicity is determined by transcriptional variation in three key races.</title>
        <authorList>
            <person name="Adams T.M."/>
            <person name="Armitage A.D."/>
            <person name="Sobczyk M.K."/>
            <person name="Bates H.J."/>
            <person name="Dunwell J.M."/>
            <person name="Nellist C.F."/>
            <person name="Harrison R.J."/>
        </authorList>
    </citation>
    <scope>NUCLEOTIDE SEQUENCE [LARGE SCALE GENOMIC DNA]</scope>
    <source>
        <strain evidence="1 2">SCRP324</strain>
    </source>
</reference>
<comment type="caution">
    <text evidence="1">The sequence shown here is derived from an EMBL/GenBank/DDBJ whole genome shotgun (WGS) entry which is preliminary data.</text>
</comment>